<dbReference type="PANTHER" id="PTHR46796:SF7">
    <property type="entry name" value="ARAC FAMILY TRANSCRIPTIONAL REGULATOR"/>
    <property type="match status" value="1"/>
</dbReference>
<sequence>MTVVQPPWTPTDAVGEALHVLRMNGTFYCSSDLRAPFALRLPRTPSCLWFHVVTSGSATIRVGGDSSDPGDPDDEVTLSPSDVVLLPRGEGHELRSTDPAPRSPAPNVLTLPHTWYGDRYATITYGGDGPATTMICGAVRLEHPMAERLVELMPDVVHVPVSPLTARLHDTLRLIALEVEETRPGGEAVITRLADVLVVQMLRAWLSHDPAARSGWLGALADPDIGRALALVHADPARDWTVAGLARELALSRSTFAARFTALVGEPVMAYVTRWRMLVAHDRLRAGDTTVAAVAAAMGYRSEAAFSRAFRRVVGTPPGSVRARPRVDELLLGA</sequence>
<dbReference type="InterPro" id="IPR050204">
    <property type="entry name" value="AraC_XylS_family_regulators"/>
</dbReference>
<feature type="domain" description="HTH araC/xylS-type" evidence="5">
    <location>
        <begin position="226"/>
        <end position="324"/>
    </location>
</feature>
<dbReference type="Pfam" id="PF12852">
    <property type="entry name" value="Cupin_6"/>
    <property type="match status" value="1"/>
</dbReference>
<evidence type="ECO:0000259" key="5">
    <source>
        <dbReference type="PROSITE" id="PS01124"/>
    </source>
</evidence>
<dbReference type="InterPro" id="IPR018060">
    <property type="entry name" value="HTH_AraC"/>
</dbReference>
<dbReference type="SUPFAM" id="SSF51215">
    <property type="entry name" value="Regulatory protein AraC"/>
    <property type="match status" value="1"/>
</dbReference>
<gene>
    <name evidence="6" type="ORF">WCD58_03235</name>
</gene>
<dbReference type="PROSITE" id="PS00041">
    <property type="entry name" value="HTH_ARAC_FAMILY_1"/>
    <property type="match status" value="1"/>
</dbReference>
<keyword evidence="2" id="KW-0238">DNA-binding</keyword>
<keyword evidence="3" id="KW-0010">Activator</keyword>
<keyword evidence="7" id="KW-1185">Reference proteome</keyword>
<dbReference type="InterPro" id="IPR037923">
    <property type="entry name" value="HTH-like"/>
</dbReference>
<dbReference type="InterPro" id="IPR009057">
    <property type="entry name" value="Homeodomain-like_sf"/>
</dbReference>
<dbReference type="Proteomes" id="UP001369736">
    <property type="component" value="Unassembled WGS sequence"/>
</dbReference>
<dbReference type="InterPro" id="IPR032783">
    <property type="entry name" value="AraC_lig"/>
</dbReference>
<accession>A0ABU8LZC9</accession>
<evidence type="ECO:0000256" key="3">
    <source>
        <dbReference type="ARBA" id="ARBA00023159"/>
    </source>
</evidence>
<reference evidence="6 7" key="1">
    <citation type="submission" date="2024-03" db="EMBL/GenBank/DDBJ databases">
        <title>Actinomycetospora sp. OC33-EN07, a novel actinomycete isolated from wild orchid (Aerides multiflora).</title>
        <authorList>
            <person name="Suriyachadkun C."/>
        </authorList>
    </citation>
    <scope>NUCLEOTIDE SEQUENCE [LARGE SCALE GENOMIC DNA]</scope>
    <source>
        <strain evidence="6 7">OC33-EN07</strain>
    </source>
</reference>
<evidence type="ECO:0000313" key="7">
    <source>
        <dbReference type="Proteomes" id="UP001369736"/>
    </source>
</evidence>
<keyword evidence="1" id="KW-0805">Transcription regulation</keyword>
<evidence type="ECO:0000256" key="1">
    <source>
        <dbReference type="ARBA" id="ARBA00023015"/>
    </source>
</evidence>
<organism evidence="6 7">
    <name type="scientific">Actinomycetospora flava</name>
    <dbReference type="NCBI Taxonomy" id="3129232"/>
    <lineage>
        <taxon>Bacteria</taxon>
        <taxon>Bacillati</taxon>
        <taxon>Actinomycetota</taxon>
        <taxon>Actinomycetes</taxon>
        <taxon>Pseudonocardiales</taxon>
        <taxon>Pseudonocardiaceae</taxon>
        <taxon>Actinomycetospora</taxon>
    </lineage>
</organism>
<dbReference type="PROSITE" id="PS01124">
    <property type="entry name" value="HTH_ARAC_FAMILY_2"/>
    <property type="match status" value="1"/>
</dbReference>
<proteinExistence type="predicted"/>
<evidence type="ECO:0000256" key="4">
    <source>
        <dbReference type="ARBA" id="ARBA00023163"/>
    </source>
</evidence>
<dbReference type="Gene3D" id="1.10.10.60">
    <property type="entry name" value="Homeodomain-like"/>
    <property type="match status" value="1"/>
</dbReference>
<dbReference type="SUPFAM" id="SSF46689">
    <property type="entry name" value="Homeodomain-like"/>
    <property type="match status" value="2"/>
</dbReference>
<evidence type="ECO:0000256" key="2">
    <source>
        <dbReference type="ARBA" id="ARBA00023125"/>
    </source>
</evidence>
<dbReference type="RefSeq" id="WP_337699419.1">
    <property type="nucleotide sequence ID" value="NZ_JBBEGM010000001.1"/>
</dbReference>
<dbReference type="Pfam" id="PF12833">
    <property type="entry name" value="HTH_18"/>
    <property type="match status" value="1"/>
</dbReference>
<comment type="caution">
    <text evidence="6">The sequence shown here is derived from an EMBL/GenBank/DDBJ whole genome shotgun (WGS) entry which is preliminary data.</text>
</comment>
<dbReference type="PANTHER" id="PTHR46796">
    <property type="entry name" value="HTH-TYPE TRANSCRIPTIONAL ACTIVATOR RHAS-RELATED"/>
    <property type="match status" value="1"/>
</dbReference>
<evidence type="ECO:0000313" key="6">
    <source>
        <dbReference type="EMBL" id="MEJ2860151.1"/>
    </source>
</evidence>
<keyword evidence="4" id="KW-0804">Transcription</keyword>
<name>A0ABU8LZC9_9PSEU</name>
<dbReference type="InterPro" id="IPR018062">
    <property type="entry name" value="HTH_AraC-typ_CS"/>
</dbReference>
<protein>
    <submittedName>
        <fullName evidence="6">AraC family transcriptional regulator</fullName>
    </submittedName>
</protein>
<dbReference type="EMBL" id="JBBEGM010000001">
    <property type="protein sequence ID" value="MEJ2860151.1"/>
    <property type="molecule type" value="Genomic_DNA"/>
</dbReference>
<dbReference type="SMART" id="SM00342">
    <property type="entry name" value="HTH_ARAC"/>
    <property type="match status" value="1"/>
</dbReference>